<dbReference type="InParanoid" id="A0A6P8Y3W7"/>
<evidence type="ECO:0000256" key="1">
    <source>
        <dbReference type="ARBA" id="ARBA00004253"/>
    </source>
</evidence>
<dbReference type="KEGG" id="tpal:117639324"/>
<evidence type="ECO:0000256" key="2">
    <source>
        <dbReference type="ARBA" id="ARBA00004514"/>
    </source>
</evidence>
<organism evidence="13">
    <name type="scientific">Thrips palmi</name>
    <name type="common">Melon thrips</name>
    <dbReference type="NCBI Taxonomy" id="161013"/>
    <lineage>
        <taxon>Eukaryota</taxon>
        <taxon>Metazoa</taxon>
        <taxon>Ecdysozoa</taxon>
        <taxon>Arthropoda</taxon>
        <taxon>Hexapoda</taxon>
        <taxon>Insecta</taxon>
        <taxon>Pterygota</taxon>
        <taxon>Neoptera</taxon>
        <taxon>Paraneoptera</taxon>
        <taxon>Thysanoptera</taxon>
        <taxon>Terebrantia</taxon>
        <taxon>Thripoidea</taxon>
        <taxon>Thripidae</taxon>
        <taxon>Thrips</taxon>
    </lineage>
</organism>
<keyword evidence="13" id="KW-0675">Receptor</keyword>
<keyword evidence="3" id="KW-0813">Transport</keyword>
<dbReference type="SUPFAM" id="SSF50978">
    <property type="entry name" value="WD40 repeat-like"/>
    <property type="match status" value="1"/>
</dbReference>
<dbReference type="PROSITE" id="PS50082">
    <property type="entry name" value="WD_REPEATS_2"/>
    <property type="match status" value="4"/>
</dbReference>
<name>A0A6P8Y3W7_THRPL</name>
<evidence type="ECO:0000256" key="6">
    <source>
        <dbReference type="ARBA" id="ARBA00022737"/>
    </source>
</evidence>
<dbReference type="PROSITE" id="PS50294">
    <property type="entry name" value="WD_REPEATS_REGION"/>
    <property type="match status" value="1"/>
</dbReference>
<dbReference type="AlphaFoldDB" id="A0A6P8Y3W7"/>
<feature type="repeat" description="WD" evidence="11">
    <location>
        <begin position="229"/>
        <end position="264"/>
    </location>
</feature>
<keyword evidence="12" id="KW-1185">Reference proteome</keyword>
<dbReference type="PANTHER" id="PTHR46027:SF1">
    <property type="entry name" value="PEROXISOMAL TARGETING SIGNAL 2 RECEPTOR"/>
    <property type="match status" value="1"/>
</dbReference>
<dbReference type="SMART" id="SM00320">
    <property type="entry name" value="WD40"/>
    <property type="match status" value="6"/>
</dbReference>
<evidence type="ECO:0000256" key="8">
    <source>
        <dbReference type="ARBA" id="ARBA00023140"/>
    </source>
</evidence>
<accession>A0A6P8Y3W7</accession>
<evidence type="ECO:0000313" key="13">
    <source>
        <dbReference type="RefSeq" id="XP_034230771.1"/>
    </source>
</evidence>
<keyword evidence="5 11" id="KW-0853">WD repeat</keyword>
<comment type="similarity">
    <text evidence="9">Belongs to the WD repeat peroxin-7 family.</text>
</comment>
<keyword evidence="7" id="KW-0653">Protein transport</keyword>
<evidence type="ECO:0000313" key="12">
    <source>
        <dbReference type="Proteomes" id="UP000515158"/>
    </source>
</evidence>
<keyword evidence="8" id="KW-0576">Peroxisome</keyword>
<dbReference type="PANTHER" id="PTHR46027">
    <property type="entry name" value="PEROXISOMAL TARGETING SIGNAL 2 RECEPTOR"/>
    <property type="match status" value="1"/>
</dbReference>
<dbReference type="InterPro" id="IPR036322">
    <property type="entry name" value="WD40_repeat_dom_sf"/>
</dbReference>
<evidence type="ECO:0000256" key="5">
    <source>
        <dbReference type="ARBA" id="ARBA00022574"/>
    </source>
</evidence>
<dbReference type="GO" id="GO:0005829">
    <property type="term" value="C:cytosol"/>
    <property type="evidence" value="ECO:0007669"/>
    <property type="project" value="UniProtKB-SubCell"/>
</dbReference>
<dbReference type="RefSeq" id="XP_034230771.1">
    <property type="nucleotide sequence ID" value="XM_034374880.1"/>
</dbReference>
<dbReference type="PROSITE" id="PS00678">
    <property type="entry name" value="WD_REPEATS_1"/>
    <property type="match status" value="2"/>
</dbReference>
<dbReference type="Pfam" id="PF00400">
    <property type="entry name" value="WD40"/>
    <property type="match status" value="5"/>
</dbReference>
<feature type="repeat" description="WD" evidence="11">
    <location>
        <begin position="185"/>
        <end position="227"/>
    </location>
</feature>
<dbReference type="GO" id="GO:0005053">
    <property type="term" value="F:peroxisome matrix targeting signal-2 binding"/>
    <property type="evidence" value="ECO:0007669"/>
    <property type="project" value="InterPro"/>
</dbReference>
<evidence type="ECO:0000256" key="4">
    <source>
        <dbReference type="ARBA" id="ARBA00022490"/>
    </source>
</evidence>
<dbReference type="PRINTS" id="PR00320">
    <property type="entry name" value="GPROTEINBRPT"/>
</dbReference>
<dbReference type="InterPro" id="IPR019775">
    <property type="entry name" value="WD40_repeat_CS"/>
</dbReference>
<proteinExistence type="inferred from homology"/>
<evidence type="ECO:0000256" key="3">
    <source>
        <dbReference type="ARBA" id="ARBA00022448"/>
    </source>
</evidence>
<protein>
    <recommendedName>
        <fullName evidence="10">Peroxin-7</fullName>
    </recommendedName>
</protein>
<dbReference type="GeneID" id="117639324"/>
<dbReference type="Gene3D" id="2.130.10.10">
    <property type="entry name" value="YVTN repeat-like/Quinoprotein amine dehydrogenase"/>
    <property type="match status" value="1"/>
</dbReference>
<dbReference type="FunCoup" id="A0A6P8Y3W7">
    <property type="interactions" value="100"/>
</dbReference>
<keyword evidence="4" id="KW-0963">Cytoplasm</keyword>
<reference evidence="13" key="1">
    <citation type="submission" date="2025-08" db="UniProtKB">
        <authorList>
            <consortium name="RefSeq"/>
        </authorList>
    </citation>
    <scope>IDENTIFICATION</scope>
    <source>
        <tissue evidence="13">Total insect</tissue>
    </source>
</reference>
<dbReference type="InterPro" id="IPR020472">
    <property type="entry name" value="WD40_PAC1"/>
</dbReference>
<dbReference type="InterPro" id="IPR044536">
    <property type="entry name" value="PEX7"/>
</dbReference>
<comment type="subcellular location">
    <subcellularLocation>
        <location evidence="2">Cytoplasm</location>
        <location evidence="2">Cytosol</location>
    </subcellularLocation>
    <subcellularLocation>
        <location evidence="1">Peroxisome matrix</location>
    </subcellularLocation>
</comment>
<dbReference type="GO" id="GO:0016558">
    <property type="term" value="P:protein import into peroxisome matrix"/>
    <property type="evidence" value="ECO:0007669"/>
    <property type="project" value="InterPro"/>
</dbReference>
<dbReference type="InterPro" id="IPR001680">
    <property type="entry name" value="WD40_rpt"/>
</dbReference>
<feature type="repeat" description="WD" evidence="11">
    <location>
        <begin position="142"/>
        <end position="184"/>
    </location>
</feature>
<evidence type="ECO:0000256" key="11">
    <source>
        <dbReference type="PROSITE-ProRule" id="PRU00221"/>
    </source>
</evidence>
<gene>
    <name evidence="13" type="primary">LOC117639324</name>
</gene>
<dbReference type="Proteomes" id="UP000515158">
    <property type="component" value="Unplaced"/>
</dbReference>
<evidence type="ECO:0000256" key="10">
    <source>
        <dbReference type="ARBA" id="ARBA00032565"/>
    </source>
</evidence>
<dbReference type="InterPro" id="IPR015943">
    <property type="entry name" value="WD40/YVTN_repeat-like_dom_sf"/>
</dbReference>
<feature type="repeat" description="WD" evidence="11">
    <location>
        <begin position="273"/>
        <end position="315"/>
    </location>
</feature>
<sequence length="363" mass="40804">MTSRAIDENGEFHHLFTIKTVFINRYFIVQTVLAKKVRPVAKMATFFTPERHGYAVRFSPFYKDRIAVATSQQFGLAGGGTLFVLERTPVGTLENVAVFDWSDGLFDVAWSEGNSDIAVSGSGDGYLQVWNLHHPGMPIKTFHEHTKEVYSVNWNFHNHQRILSASWDCTVKTWDLGYSMSTRTYEGHTQLVYDAVWSPGLPSTFASVAGDGMLQIWAEETSNAPRLSVKAHDAEVLSCDWCKYDQNILATGASDGLIRGWDIRRLTAPVFELRGCEYAVRRIKFSPYHASIIASASYDFTTRVWDYKTSPEAVETVKHHSEFVYGLDFNNHVPGELADCGWDSLVHIFSPASLSSVPISEPR</sequence>
<keyword evidence="6" id="KW-0677">Repeat</keyword>
<evidence type="ECO:0000256" key="7">
    <source>
        <dbReference type="ARBA" id="ARBA00022927"/>
    </source>
</evidence>
<dbReference type="OrthoDB" id="273771at2759"/>
<evidence type="ECO:0000256" key="9">
    <source>
        <dbReference type="ARBA" id="ARBA00024017"/>
    </source>
</evidence>
<dbReference type="GO" id="GO:0005782">
    <property type="term" value="C:peroxisomal matrix"/>
    <property type="evidence" value="ECO:0007669"/>
    <property type="project" value="UniProtKB-SubCell"/>
</dbReference>
<dbReference type="CTD" id="5191"/>